<keyword evidence="2 4" id="KW-0378">Hydrolase</keyword>
<evidence type="ECO:0000313" key="5">
    <source>
        <dbReference type="Proteomes" id="UP000479226"/>
    </source>
</evidence>
<evidence type="ECO:0000259" key="3">
    <source>
        <dbReference type="Pfam" id="PF00561"/>
    </source>
</evidence>
<comment type="caution">
    <text evidence="4">The sequence shown here is derived from an EMBL/GenBank/DDBJ whole genome shotgun (WGS) entry which is preliminary data.</text>
</comment>
<organism evidence="4 5">
    <name type="scientific">Arthrobacter silviterrae</name>
    <dbReference type="NCBI Taxonomy" id="2026658"/>
    <lineage>
        <taxon>Bacteria</taxon>
        <taxon>Bacillati</taxon>
        <taxon>Actinomycetota</taxon>
        <taxon>Actinomycetes</taxon>
        <taxon>Micrococcales</taxon>
        <taxon>Micrococcaceae</taxon>
        <taxon>Arthrobacter</taxon>
    </lineage>
</organism>
<reference evidence="4 5" key="1">
    <citation type="submission" date="2020-02" db="EMBL/GenBank/DDBJ databases">
        <title>Genome sequence of the type strain DSM 27180 of Arthrobacter silviterrae.</title>
        <authorList>
            <person name="Gao J."/>
            <person name="Sun J."/>
        </authorList>
    </citation>
    <scope>NUCLEOTIDE SEQUENCE [LARGE SCALE GENOMIC DNA]</scope>
    <source>
        <strain evidence="4 5">DSM 27180</strain>
    </source>
</reference>
<dbReference type="InterPro" id="IPR000073">
    <property type="entry name" value="AB_hydrolase_1"/>
</dbReference>
<dbReference type="PANTHER" id="PTHR43248">
    <property type="entry name" value="2-SUCCINYL-6-HYDROXY-2,4-CYCLOHEXADIENE-1-CARBOXYLATE SYNTHASE"/>
    <property type="match status" value="1"/>
</dbReference>
<evidence type="ECO:0000256" key="2">
    <source>
        <dbReference type="ARBA" id="ARBA00022801"/>
    </source>
</evidence>
<dbReference type="PRINTS" id="PR00793">
    <property type="entry name" value="PROAMNOPTASE"/>
</dbReference>
<comment type="similarity">
    <text evidence="1">Belongs to the peptidase S33 family.</text>
</comment>
<dbReference type="InterPro" id="IPR051601">
    <property type="entry name" value="Serine_prot/Carboxylest_S33"/>
</dbReference>
<dbReference type="Proteomes" id="UP000479226">
    <property type="component" value="Unassembled WGS sequence"/>
</dbReference>
<dbReference type="InterPro" id="IPR029058">
    <property type="entry name" value="AB_hydrolase_fold"/>
</dbReference>
<gene>
    <name evidence="4" type="ORF">G6N77_05575</name>
</gene>
<feature type="domain" description="AB hydrolase-1" evidence="3">
    <location>
        <begin position="65"/>
        <end position="211"/>
    </location>
</feature>
<dbReference type="SUPFAM" id="SSF53474">
    <property type="entry name" value="alpha/beta-Hydrolases"/>
    <property type="match status" value="1"/>
</dbReference>
<dbReference type="GO" id="GO:0016787">
    <property type="term" value="F:hydrolase activity"/>
    <property type="evidence" value="ECO:0007669"/>
    <property type="project" value="UniProtKB-KW"/>
</dbReference>
<dbReference type="Gene3D" id="3.40.50.1820">
    <property type="entry name" value="alpha/beta hydrolase"/>
    <property type="match status" value="1"/>
</dbReference>
<dbReference type="PANTHER" id="PTHR43248:SF2">
    <property type="entry name" value="PROLYL AMINOPEPTIDASE"/>
    <property type="match status" value="1"/>
</dbReference>
<keyword evidence="5" id="KW-1185">Reference proteome</keyword>
<dbReference type="EMBL" id="JAAKZI010000006">
    <property type="protein sequence ID" value="NGN82935.1"/>
    <property type="molecule type" value="Genomic_DNA"/>
</dbReference>
<evidence type="ECO:0000313" key="4">
    <source>
        <dbReference type="EMBL" id="NGN82935.1"/>
    </source>
</evidence>
<name>A0ABX0DAN5_9MICC</name>
<evidence type="ECO:0000256" key="1">
    <source>
        <dbReference type="ARBA" id="ARBA00010088"/>
    </source>
</evidence>
<proteinExistence type="inferred from homology"/>
<dbReference type="Pfam" id="PF00561">
    <property type="entry name" value="Abhydrolase_1"/>
    <property type="match status" value="1"/>
</dbReference>
<accession>A0ABX0DAN5</accession>
<protein>
    <submittedName>
        <fullName evidence="4">Alpha/beta hydrolase</fullName>
    </submittedName>
</protein>
<dbReference type="InterPro" id="IPR002410">
    <property type="entry name" value="Peptidase_S33"/>
</dbReference>
<sequence>MAVPERTTRRGATHVIVSQYIIPGMAVTDHRVTVPLDWFNANNTATISVFARELVDAEHRHEQLPVMVFLQGGPGGKGPRPPRREGWIDEALKTHRVLLLDQRGTGRSSRVDGTVISRFDTASAGADFLQHFRADSIVADAEHLRKTLYGGRRWSTLGQSYGGFLTLTYLSQAPEGLSACYVTGGLASIAPDAAEVYRRTFPRTRGKNREYYARYPDDLALVSRIADRLAAGRVLLPDGDTLSVRRFQSLGIDFGMKPGFERMHWLLDEAFADDDGDRLSDGFLAQVLARTSFADNPLFAAMQESIYAHGDNGPTGWAAQAELGRHPDFAETARPLLFTGEMMFPWMFEEIRLLRPFAAAVNELARRESNSLLYDVERLAANEVPVAAAVYFDDMYVDAGLQLDTAAVVGNTHAWVTNEFEHDGIGDAKVFAYLKDTIAQLGGGISK</sequence>